<keyword evidence="1" id="KW-1185">Reference proteome</keyword>
<dbReference type="Gene3D" id="3.40.50.1100">
    <property type="match status" value="1"/>
</dbReference>
<accession>A0A0M3IMK8</accession>
<evidence type="ECO:0000313" key="2">
    <source>
        <dbReference type="WBParaSite" id="ALUE_0001998601-mRNA-1"/>
    </source>
</evidence>
<evidence type="ECO:0000313" key="1">
    <source>
        <dbReference type="Proteomes" id="UP000036681"/>
    </source>
</evidence>
<proteinExistence type="predicted"/>
<protein>
    <submittedName>
        <fullName evidence="2">ACT domain-containing protein</fullName>
    </submittedName>
</protein>
<dbReference type="Proteomes" id="UP000036681">
    <property type="component" value="Unplaced"/>
</dbReference>
<dbReference type="AlphaFoldDB" id="A0A0M3IMK8"/>
<name>A0A0M3IMK8_ASCLU</name>
<dbReference type="WBParaSite" id="ALUE_0001998601-mRNA-1">
    <property type="protein sequence ID" value="ALUE_0001998601-mRNA-1"/>
    <property type="gene ID" value="ALUE_0001998601"/>
</dbReference>
<dbReference type="InterPro" id="IPR036052">
    <property type="entry name" value="TrpB-like_PALP_sf"/>
</dbReference>
<sequence length="124" mass="14216">MWTAPTGSFKERRACYALLQLSEDDKRKRVYTASAGMVADNRLMHIELVIFERPGSLVELTTLIAKRGAAIQISLRCRKVPYRLFTTQKRQQIPEMRPHSAETPNPPQLMLHLLELLSLSQVKL</sequence>
<reference evidence="2" key="1">
    <citation type="submission" date="2017-02" db="UniProtKB">
        <authorList>
            <consortium name="WormBaseParasite"/>
        </authorList>
    </citation>
    <scope>IDENTIFICATION</scope>
</reference>
<dbReference type="SUPFAM" id="SSF53686">
    <property type="entry name" value="Tryptophan synthase beta subunit-like PLP-dependent enzymes"/>
    <property type="match status" value="1"/>
</dbReference>
<organism evidence="1 2">
    <name type="scientific">Ascaris lumbricoides</name>
    <name type="common">Giant roundworm</name>
    <dbReference type="NCBI Taxonomy" id="6252"/>
    <lineage>
        <taxon>Eukaryota</taxon>
        <taxon>Metazoa</taxon>
        <taxon>Ecdysozoa</taxon>
        <taxon>Nematoda</taxon>
        <taxon>Chromadorea</taxon>
        <taxon>Rhabditida</taxon>
        <taxon>Spirurina</taxon>
        <taxon>Ascaridomorpha</taxon>
        <taxon>Ascaridoidea</taxon>
        <taxon>Ascarididae</taxon>
        <taxon>Ascaris</taxon>
    </lineage>
</organism>